<keyword evidence="2" id="KW-1185">Reference proteome</keyword>
<dbReference type="AlphaFoldDB" id="A0A1S3DCA6"/>
<name>A0A1S3DCA6_DIACI</name>
<evidence type="ECO:0000256" key="1">
    <source>
        <dbReference type="SAM" id="Coils"/>
    </source>
</evidence>
<evidence type="ECO:0000313" key="3">
    <source>
        <dbReference type="RefSeq" id="XP_008478973.1"/>
    </source>
</evidence>
<keyword evidence="1" id="KW-0175">Coiled coil</keyword>
<gene>
    <name evidence="3" type="primary">LOC103515810</name>
</gene>
<sequence length="196" mass="22998">MADFAPLRKELQSRIEERNALRAEYKQLTKKLAKRVAQADTLQGCCANVKQAVREIDYKRQKQREIVEALQIQLGEQTGELKSFGDLKSLEPTCAHLEEENERLKEKLEDAHKINQALNQGLIKNKDDLLTNYHDETCKIKAEIQGLRDAQHALIKENLKLKESIRRRSMVEESNIRNRRVKTNYTQKKRSKRNFW</sequence>
<dbReference type="Proteomes" id="UP000079169">
    <property type="component" value="Unplaced"/>
</dbReference>
<dbReference type="KEGG" id="dci:103515810"/>
<dbReference type="GeneID" id="103515810"/>
<feature type="coiled-coil region" evidence="1">
    <location>
        <begin position="87"/>
        <end position="121"/>
    </location>
</feature>
<feature type="coiled-coil region" evidence="1">
    <location>
        <begin position="8"/>
        <end position="38"/>
    </location>
</feature>
<evidence type="ECO:0000313" key="2">
    <source>
        <dbReference type="Proteomes" id="UP000079169"/>
    </source>
</evidence>
<proteinExistence type="predicted"/>
<accession>A0A1S3DCA6</accession>
<dbReference type="PaxDb" id="121845-A0A1S3DCA6"/>
<reference evidence="3" key="1">
    <citation type="submission" date="2025-08" db="UniProtKB">
        <authorList>
            <consortium name="RefSeq"/>
        </authorList>
    </citation>
    <scope>IDENTIFICATION</scope>
</reference>
<protein>
    <submittedName>
        <fullName evidence="3">BICD family-like cargo adapter 2</fullName>
    </submittedName>
</protein>
<organism evidence="2 3">
    <name type="scientific">Diaphorina citri</name>
    <name type="common">Asian citrus psyllid</name>
    <dbReference type="NCBI Taxonomy" id="121845"/>
    <lineage>
        <taxon>Eukaryota</taxon>
        <taxon>Metazoa</taxon>
        <taxon>Ecdysozoa</taxon>
        <taxon>Arthropoda</taxon>
        <taxon>Hexapoda</taxon>
        <taxon>Insecta</taxon>
        <taxon>Pterygota</taxon>
        <taxon>Neoptera</taxon>
        <taxon>Paraneoptera</taxon>
        <taxon>Hemiptera</taxon>
        <taxon>Sternorrhyncha</taxon>
        <taxon>Psylloidea</taxon>
        <taxon>Psyllidae</taxon>
        <taxon>Diaphorininae</taxon>
        <taxon>Diaphorina</taxon>
    </lineage>
</organism>
<dbReference type="RefSeq" id="XP_008478973.1">
    <property type="nucleotide sequence ID" value="XM_008480751.2"/>
</dbReference>